<dbReference type="AlphaFoldDB" id="A0AA36CZU4"/>
<feature type="non-terminal residue" evidence="1">
    <location>
        <position position="1"/>
    </location>
</feature>
<sequence>MRVCAPAGQALPTGMFPGAPCRNPTNPTPSFHLVLNGIEDLILCLGMHLFTCQCRVPSRPIENEMARILLLLQVLEARIYDHNALN</sequence>
<organism evidence="1 2">
    <name type="scientific">Mesorhabditis spiculigera</name>
    <dbReference type="NCBI Taxonomy" id="96644"/>
    <lineage>
        <taxon>Eukaryota</taxon>
        <taxon>Metazoa</taxon>
        <taxon>Ecdysozoa</taxon>
        <taxon>Nematoda</taxon>
        <taxon>Chromadorea</taxon>
        <taxon>Rhabditida</taxon>
        <taxon>Rhabditina</taxon>
        <taxon>Rhabditomorpha</taxon>
        <taxon>Rhabditoidea</taxon>
        <taxon>Rhabditidae</taxon>
        <taxon>Mesorhabditinae</taxon>
        <taxon>Mesorhabditis</taxon>
    </lineage>
</organism>
<proteinExistence type="predicted"/>
<comment type="caution">
    <text evidence="1">The sequence shown here is derived from an EMBL/GenBank/DDBJ whole genome shotgun (WGS) entry which is preliminary data.</text>
</comment>
<protein>
    <submittedName>
        <fullName evidence="1">Uncharacterized protein</fullName>
    </submittedName>
</protein>
<dbReference type="EMBL" id="CATQJA010002652">
    <property type="protein sequence ID" value="CAJ0577991.1"/>
    <property type="molecule type" value="Genomic_DNA"/>
</dbReference>
<reference evidence="1" key="1">
    <citation type="submission" date="2023-06" db="EMBL/GenBank/DDBJ databases">
        <authorList>
            <person name="Delattre M."/>
        </authorList>
    </citation>
    <scope>NUCLEOTIDE SEQUENCE</scope>
    <source>
        <strain evidence="1">AF72</strain>
    </source>
</reference>
<dbReference type="Proteomes" id="UP001177023">
    <property type="component" value="Unassembled WGS sequence"/>
</dbReference>
<accession>A0AA36CZU4</accession>
<gene>
    <name evidence="1" type="ORF">MSPICULIGERA_LOCUS16255</name>
</gene>
<name>A0AA36CZU4_9BILA</name>
<evidence type="ECO:0000313" key="2">
    <source>
        <dbReference type="Proteomes" id="UP001177023"/>
    </source>
</evidence>
<keyword evidence="2" id="KW-1185">Reference proteome</keyword>
<evidence type="ECO:0000313" key="1">
    <source>
        <dbReference type="EMBL" id="CAJ0577991.1"/>
    </source>
</evidence>